<dbReference type="Proteomes" id="UP000243975">
    <property type="component" value="Unassembled WGS sequence"/>
</dbReference>
<dbReference type="Gramene" id="KVI10502">
    <property type="protein sequence ID" value="KVI10502"/>
    <property type="gene ID" value="Ccrd_011095"/>
</dbReference>
<evidence type="ECO:0000313" key="2">
    <source>
        <dbReference type="Proteomes" id="UP000243975"/>
    </source>
</evidence>
<keyword evidence="2" id="KW-1185">Reference proteome</keyword>
<sequence length="48" mass="5905">METAIKKVSLMQEIEMFEDEENSDVKPSRRRIDITTYVQRRQKRKLYN</sequence>
<gene>
    <name evidence="1" type="ORF">Ccrd_011095</name>
</gene>
<accession>A0A124SHS9</accession>
<protein>
    <submittedName>
        <fullName evidence="1">Uncharacterized protein</fullName>
    </submittedName>
</protein>
<proteinExistence type="predicted"/>
<name>A0A124SHS9_CYNCS</name>
<reference evidence="1 2" key="1">
    <citation type="journal article" date="2016" name="Sci. Rep.">
        <title>The genome sequence of the outbreeding globe artichoke constructed de novo incorporating a phase-aware low-pass sequencing strategy of F1 progeny.</title>
        <authorList>
            <person name="Scaglione D."/>
            <person name="Reyes-Chin-Wo S."/>
            <person name="Acquadro A."/>
            <person name="Froenicke L."/>
            <person name="Portis E."/>
            <person name="Beitel C."/>
            <person name="Tirone M."/>
            <person name="Mauro R."/>
            <person name="Lo Monaco A."/>
            <person name="Mauromicale G."/>
            <person name="Faccioli P."/>
            <person name="Cattivelli L."/>
            <person name="Rieseberg L."/>
            <person name="Michelmore R."/>
            <person name="Lanteri S."/>
        </authorList>
    </citation>
    <scope>NUCLEOTIDE SEQUENCE [LARGE SCALE GENOMIC DNA]</scope>
    <source>
        <strain evidence="1">2C</strain>
    </source>
</reference>
<comment type="caution">
    <text evidence="1">The sequence shown here is derived from an EMBL/GenBank/DDBJ whole genome shotgun (WGS) entry which is preliminary data.</text>
</comment>
<evidence type="ECO:0000313" key="1">
    <source>
        <dbReference type="EMBL" id="KVI10502.1"/>
    </source>
</evidence>
<dbReference type="EMBL" id="LEKV01001018">
    <property type="protein sequence ID" value="KVI10502.1"/>
    <property type="molecule type" value="Genomic_DNA"/>
</dbReference>
<organism evidence="1 2">
    <name type="scientific">Cynara cardunculus var. scolymus</name>
    <name type="common">Globe artichoke</name>
    <name type="synonym">Cynara scolymus</name>
    <dbReference type="NCBI Taxonomy" id="59895"/>
    <lineage>
        <taxon>Eukaryota</taxon>
        <taxon>Viridiplantae</taxon>
        <taxon>Streptophyta</taxon>
        <taxon>Embryophyta</taxon>
        <taxon>Tracheophyta</taxon>
        <taxon>Spermatophyta</taxon>
        <taxon>Magnoliopsida</taxon>
        <taxon>eudicotyledons</taxon>
        <taxon>Gunneridae</taxon>
        <taxon>Pentapetalae</taxon>
        <taxon>asterids</taxon>
        <taxon>campanulids</taxon>
        <taxon>Asterales</taxon>
        <taxon>Asteraceae</taxon>
        <taxon>Carduoideae</taxon>
        <taxon>Cardueae</taxon>
        <taxon>Carduinae</taxon>
        <taxon>Cynara</taxon>
    </lineage>
</organism>
<dbReference type="AlphaFoldDB" id="A0A124SHS9"/>